<dbReference type="AlphaFoldDB" id="A0A1I0AP46"/>
<evidence type="ECO:0000313" key="3">
    <source>
        <dbReference type="EMBL" id="SES96165.1"/>
    </source>
</evidence>
<keyword evidence="3" id="KW-0238">DNA-binding</keyword>
<dbReference type="STRING" id="1526.SAMN02910262_00726"/>
<dbReference type="InterPro" id="IPR026881">
    <property type="entry name" value="WYL_dom"/>
</dbReference>
<keyword evidence="4" id="KW-1185">Reference proteome</keyword>
<evidence type="ECO:0000313" key="4">
    <source>
        <dbReference type="Proteomes" id="UP000199820"/>
    </source>
</evidence>
<dbReference type="Pfam" id="PF25583">
    <property type="entry name" value="WCX"/>
    <property type="match status" value="1"/>
</dbReference>
<dbReference type="InterPro" id="IPR057727">
    <property type="entry name" value="WCX_dom"/>
</dbReference>
<dbReference type="Proteomes" id="UP000199820">
    <property type="component" value="Unassembled WGS sequence"/>
</dbReference>
<evidence type="ECO:0000259" key="2">
    <source>
        <dbReference type="Pfam" id="PF25583"/>
    </source>
</evidence>
<organism evidence="3 4">
    <name type="scientific">[Clostridium] aminophilum</name>
    <dbReference type="NCBI Taxonomy" id="1526"/>
    <lineage>
        <taxon>Bacteria</taxon>
        <taxon>Bacillati</taxon>
        <taxon>Bacillota</taxon>
        <taxon>Clostridia</taxon>
        <taxon>Lachnospirales</taxon>
        <taxon>Lachnospiraceae</taxon>
    </lineage>
</organism>
<sequence length="332" mass="38464">MYGTGTKKMLNMLILDILREYSDSDHRLLQQDIIDLLKTNYGMDCERRAIKSNVVSLREMGYDIASEKGYYLKTRAYTDAELRILIDSIFTSGAITDKEAHSLVRKLEKHSNKYFKSHVAHIHCTSSGKNAENKTVMNSIAVIDTAISKGKKISFSYLQYGIDFKLHPKRDIKYIVNPYQMLSDKGKYYLLGNYDKYDGISHYRLDRITNVEILDENRKPMKSVKGLENGLDLSKYIAERVYMYSGESEHIRLKTNEILMDSLIDSFGKTFRVELGEGSDIYVDLKCNPEAFFYWAMQFGENIEVLEPESMRNRIRQAALSVYRKYKDSNPV</sequence>
<reference evidence="3 4" key="1">
    <citation type="submission" date="2016-10" db="EMBL/GenBank/DDBJ databases">
        <authorList>
            <person name="de Groot N.N."/>
        </authorList>
    </citation>
    <scope>NUCLEOTIDE SEQUENCE [LARGE SCALE GENOMIC DNA]</scope>
    <source>
        <strain evidence="3 4">KH1P1</strain>
    </source>
</reference>
<dbReference type="eggNOG" id="COG2378">
    <property type="taxonomic scope" value="Bacteria"/>
</dbReference>
<feature type="domain" description="WYL" evidence="1">
    <location>
        <begin position="141"/>
        <end position="213"/>
    </location>
</feature>
<dbReference type="GO" id="GO:0003677">
    <property type="term" value="F:DNA binding"/>
    <property type="evidence" value="ECO:0007669"/>
    <property type="project" value="UniProtKB-KW"/>
</dbReference>
<dbReference type="OrthoDB" id="9772503at2"/>
<dbReference type="PANTHER" id="PTHR34580:SF1">
    <property type="entry name" value="PROTEIN PAFC"/>
    <property type="match status" value="1"/>
</dbReference>
<feature type="domain" description="WCX" evidence="2">
    <location>
        <begin position="270"/>
        <end position="319"/>
    </location>
</feature>
<evidence type="ECO:0000259" key="1">
    <source>
        <dbReference type="Pfam" id="PF13280"/>
    </source>
</evidence>
<dbReference type="InterPro" id="IPR051534">
    <property type="entry name" value="CBASS_pafABC_assoc_protein"/>
</dbReference>
<dbReference type="PROSITE" id="PS52050">
    <property type="entry name" value="WYL"/>
    <property type="match status" value="1"/>
</dbReference>
<dbReference type="Pfam" id="PF13280">
    <property type="entry name" value="WYL"/>
    <property type="match status" value="1"/>
</dbReference>
<accession>A0A1I0AP46</accession>
<gene>
    <name evidence="3" type="ORF">SAMN04487771_1002109</name>
</gene>
<name>A0A1I0AP46_9FIRM</name>
<protein>
    <submittedName>
        <fullName evidence="3">Predicted DNA-binding transcriptional regulator YafY, contains an HTH and WYL domains</fullName>
    </submittedName>
</protein>
<dbReference type="PANTHER" id="PTHR34580">
    <property type="match status" value="1"/>
</dbReference>
<proteinExistence type="predicted"/>
<dbReference type="EMBL" id="FOIL01000002">
    <property type="protein sequence ID" value="SES96165.1"/>
    <property type="molecule type" value="Genomic_DNA"/>
</dbReference>